<dbReference type="EMBL" id="DUZY01000001">
    <property type="protein sequence ID" value="DAD23959.1"/>
    <property type="molecule type" value="Genomic_DNA"/>
</dbReference>
<evidence type="ECO:0000313" key="2">
    <source>
        <dbReference type="Proteomes" id="UP000607653"/>
    </source>
</evidence>
<dbReference type="Proteomes" id="UP000607653">
    <property type="component" value="Unassembled WGS sequence"/>
</dbReference>
<dbReference type="AlphaFoldDB" id="A0A822XXX6"/>
<evidence type="ECO:0000313" key="1">
    <source>
        <dbReference type="EMBL" id="DAD23959.1"/>
    </source>
</evidence>
<gene>
    <name evidence="1" type="ORF">HUJ06_025422</name>
</gene>
<comment type="caution">
    <text evidence="1">The sequence shown here is derived from an EMBL/GenBank/DDBJ whole genome shotgun (WGS) entry which is preliminary data.</text>
</comment>
<sequence>MYGVGCIYPKPWYCGTIAINRSILSTYTVPNHAIDHGDGGYKICGLLLFLSVFQTIRLRKIRSGLWVYALKKEGRVSVDPSIGVVFVDLAVFVCYSRVSSLSLVLFSNPGTGLPLLSALREAKVPAVEFIWRIVDSAKEASVLTRFSF</sequence>
<reference evidence="1 2" key="1">
    <citation type="journal article" date="2020" name="Mol. Biol. Evol.">
        <title>Distinct Expression and Methylation Patterns for Genes with Different Fates following a Single Whole-Genome Duplication in Flowering Plants.</title>
        <authorList>
            <person name="Shi T."/>
            <person name="Rahmani R.S."/>
            <person name="Gugger P.F."/>
            <person name="Wang M."/>
            <person name="Li H."/>
            <person name="Zhang Y."/>
            <person name="Li Z."/>
            <person name="Wang Q."/>
            <person name="Van de Peer Y."/>
            <person name="Marchal K."/>
            <person name="Chen J."/>
        </authorList>
    </citation>
    <scope>NUCLEOTIDE SEQUENCE [LARGE SCALE GENOMIC DNA]</scope>
    <source>
        <tissue evidence="1">Leaf</tissue>
    </source>
</reference>
<protein>
    <submittedName>
        <fullName evidence="1">Uncharacterized protein</fullName>
    </submittedName>
</protein>
<keyword evidence="2" id="KW-1185">Reference proteome</keyword>
<name>A0A822XXX6_NELNU</name>
<proteinExistence type="predicted"/>
<accession>A0A822XXX6</accession>
<organism evidence="1 2">
    <name type="scientific">Nelumbo nucifera</name>
    <name type="common">Sacred lotus</name>
    <dbReference type="NCBI Taxonomy" id="4432"/>
    <lineage>
        <taxon>Eukaryota</taxon>
        <taxon>Viridiplantae</taxon>
        <taxon>Streptophyta</taxon>
        <taxon>Embryophyta</taxon>
        <taxon>Tracheophyta</taxon>
        <taxon>Spermatophyta</taxon>
        <taxon>Magnoliopsida</taxon>
        <taxon>Proteales</taxon>
        <taxon>Nelumbonaceae</taxon>
        <taxon>Nelumbo</taxon>
    </lineage>
</organism>